<sequence length="143" mass="16114">MLEKRKITTDEVETAPILEVMIPDYDGASHPFSFGKNPEIYTEIGLKKVAKSDTNRTDWFLKRLCTVWDIIEAPVPFYFFAANGELRSLDAGCVGYLVHKPEPLLELKLGNKGFISSVSPTSKALELSEPMMMSLRQKMTPDE</sequence>
<protein>
    <submittedName>
        <fullName evidence="1">Uncharacterized protein</fullName>
    </submittedName>
</protein>
<name>A0A540V869_9GAMM</name>
<dbReference type="Proteomes" id="UP000315400">
    <property type="component" value="Unassembled WGS sequence"/>
</dbReference>
<comment type="caution">
    <text evidence="1">The sequence shown here is derived from an EMBL/GenBank/DDBJ whole genome shotgun (WGS) entry which is preliminary data.</text>
</comment>
<evidence type="ECO:0000313" key="2">
    <source>
        <dbReference type="Proteomes" id="UP000315400"/>
    </source>
</evidence>
<organism evidence="1 2">
    <name type="scientific">Spiribacter salinus</name>
    <dbReference type="NCBI Taxonomy" id="1335746"/>
    <lineage>
        <taxon>Bacteria</taxon>
        <taxon>Pseudomonadati</taxon>
        <taxon>Pseudomonadota</taxon>
        <taxon>Gammaproteobacteria</taxon>
        <taxon>Chromatiales</taxon>
        <taxon>Ectothiorhodospiraceae</taxon>
        <taxon>Spiribacter</taxon>
    </lineage>
</organism>
<proteinExistence type="predicted"/>
<reference evidence="1 2" key="1">
    <citation type="submission" date="2019-06" db="EMBL/GenBank/DDBJ databases">
        <title>Metagenome assembled Genome of Spiribacter salinus SL48-SHIP from the microbial mat of Salt Lake 48 (Novosibirsk region, Russia).</title>
        <authorList>
            <person name="Shipova A."/>
            <person name="Rozanov A.S."/>
            <person name="Bryanskaya A.V."/>
            <person name="Peltek S.E."/>
        </authorList>
    </citation>
    <scope>NUCLEOTIDE SEQUENCE [LARGE SCALE GENOMIC DNA]</scope>
    <source>
        <strain evidence="1">SL48-SHIP-2</strain>
    </source>
</reference>
<dbReference type="EMBL" id="VIFK01000515">
    <property type="protein sequence ID" value="TQE92964.1"/>
    <property type="molecule type" value="Genomic_DNA"/>
</dbReference>
<gene>
    <name evidence="1" type="ORF">FKY71_18610</name>
</gene>
<dbReference type="AlphaFoldDB" id="A0A540V869"/>
<accession>A0A540V869</accession>
<evidence type="ECO:0000313" key="1">
    <source>
        <dbReference type="EMBL" id="TQE92964.1"/>
    </source>
</evidence>